<sequence length="46" mass="5101">MPTDVNIIAVALRRMAVLSDEPKEVRERAEQLADLFDALDTGADDE</sequence>
<protein>
    <submittedName>
        <fullName evidence="1">Uncharacterized protein</fullName>
    </submittedName>
</protein>
<dbReference type="GeneID" id="80005027"/>
<accession>A0A649VK23</accession>
<organism evidence="1 2">
    <name type="scientific">Microbacterium phage Megan</name>
    <dbReference type="NCBI Taxonomy" id="2656551"/>
    <lineage>
        <taxon>Viruses</taxon>
        <taxon>Duplodnaviria</taxon>
        <taxon>Heunggongvirae</taxon>
        <taxon>Uroviricota</taxon>
        <taxon>Caudoviricetes</taxon>
        <taxon>Hodgkinviridae</taxon>
        <taxon>Meganvirus</taxon>
        <taxon>Meganvirus megan</taxon>
    </lineage>
</organism>
<dbReference type="RefSeq" id="YP_010751361.1">
    <property type="nucleotide sequence ID" value="NC_073368.1"/>
</dbReference>
<evidence type="ECO:0000313" key="1">
    <source>
        <dbReference type="EMBL" id="QGJ92740.1"/>
    </source>
</evidence>
<keyword evidence="2" id="KW-1185">Reference proteome</keyword>
<name>A0A649VK23_9CAUD</name>
<dbReference type="Proteomes" id="UP000425388">
    <property type="component" value="Segment"/>
</dbReference>
<reference evidence="1 2" key="1">
    <citation type="submission" date="2019-10" db="EMBL/GenBank/DDBJ databases">
        <authorList>
            <person name="Abad L.A."/>
            <person name="AUll H.A."/>
            <person name="Garlena R.A."/>
            <person name="Russell D.A."/>
            <person name="Pope W.H."/>
            <person name="Jacobs-Sera D."/>
            <person name="Hatfull G.F."/>
        </authorList>
    </citation>
    <scope>NUCLEOTIDE SEQUENCE [LARGE SCALE GENOMIC DNA]</scope>
</reference>
<gene>
    <name evidence="1" type="primary">70</name>
    <name evidence="1" type="ORF">PBI_MEGAN_70</name>
</gene>
<dbReference type="EMBL" id="MN586020">
    <property type="protein sequence ID" value="QGJ92740.1"/>
    <property type="molecule type" value="Genomic_DNA"/>
</dbReference>
<proteinExistence type="predicted"/>
<dbReference type="KEGG" id="vg:80005027"/>
<evidence type="ECO:0000313" key="2">
    <source>
        <dbReference type="Proteomes" id="UP000425388"/>
    </source>
</evidence>